<proteinExistence type="predicted"/>
<dbReference type="Proteomes" id="UP001180845">
    <property type="component" value="Unassembled WGS sequence"/>
</dbReference>
<protein>
    <submittedName>
        <fullName evidence="2">Uncharacterized protein</fullName>
    </submittedName>
</protein>
<sequence length="36" mass="3720">MQLVDGIEHAVDPGQTAMFDGDTPQTCRGAGAETCP</sequence>
<comment type="caution">
    <text evidence="2">The sequence shown here is derived from an EMBL/GenBank/DDBJ whole genome shotgun (WGS) entry which is preliminary data.</text>
</comment>
<evidence type="ECO:0000313" key="3">
    <source>
        <dbReference type="Proteomes" id="UP001180845"/>
    </source>
</evidence>
<feature type="region of interest" description="Disordered" evidence="1">
    <location>
        <begin position="10"/>
        <end position="36"/>
    </location>
</feature>
<evidence type="ECO:0000256" key="1">
    <source>
        <dbReference type="SAM" id="MobiDB-lite"/>
    </source>
</evidence>
<gene>
    <name evidence="2" type="ORF">JOF55_004876</name>
</gene>
<evidence type="ECO:0000313" key="2">
    <source>
        <dbReference type="EMBL" id="MDR7304632.1"/>
    </source>
</evidence>
<keyword evidence="3" id="KW-1185">Reference proteome</keyword>
<reference evidence="2" key="1">
    <citation type="submission" date="2023-07" db="EMBL/GenBank/DDBJ databases">
        <title>Sequencing the genomes of 1000 actinobacteria strains.</title>
        <authorList>
            <person name="Klenk H.-P."/>
        </authorList>
    </citation>
    <scope>NUCLEOTIDE SEQUENCE</scope>
    <source>
        <strain evidence="2">DSM 45977</strain>
    </source>
</reference>
<dbReference type="AlphaFoldDB" id="A0AAE4CQZ9"/>
<dbReference type="EMBL" id="JAVDXW010000002">
    <property type="protein sequence ID" value="MDR7304632.1"/>
    <property type="molecule type" value="Genomic_DNA"/>
</dbReference>
<accession>A0AAE4CQZ9</accession>
<name>A0AAE4CQZ9_9ACTN</name>
<organism evidence="2 3">
    <name type="scientific">Haloactinomyces albus</name>
    <dbReference type="NCBI Taxonomy" id="1352928"/>
    <lineage>
        <taxon>Bacteria</taxon>
        <taxon>Bacillati</taxon>
        <taxon>Actinomycetota</taxon>
        <taxon>Actinomycetes</taxon>
        <taxon>Actinopolysporales</taxon>
        <taxon>Actinopolysporaceae</taxon>
        <taxon>Haloactinomyces</taxon>
    </lineage>
</organism>